<dbReference type="Pfam" id="PF17039">
    <property type="entry name" value="Glyco_tran_10_N"/>
    <property type="match status" value="2"/>
</dbReference>
<dbReference type="GO" id="GO:0000139">
    <property type="term" value="C:Golgi membrane"/>
    <property type="evidence" value="ECO:0007669"/>
    <property type="project" value="UniProtKB-SubCell"/>
</dbReference>
<keyword evidence="11" id="KW-0325">Glycoprotein</keyword>
<dbReference type="InterPro" id="IPR055270">
    <property type="entry name" value="Glyco_tran_10_C"/>
</dbReference>
<dbReference type="Gene3D" id="3.40.50.11660">
    <property type="entry name" value="Glycosyl transferase family 10, C-terminal domain"/>
    <property type="match status" value="2"/>
</dbReference>
<evidence type="ECO:0000256" key="3">
    <source>
        <dbReference type="ARBA" id="ARBA00008919"/>
    </source>
</evidence>
<comment type="caution">
    <text evidence="16">The sequence shown here is derived from an EMBL/GenBank/DDBJ whole genome shotgun (WGS) entry which is preliminary data.</text>
</comment>
<evidence type="ECO:0000256" key="6">
    <source>
        <dbReference type="ARBA" id="ARBA00022692"/>
    </source>
</evidence>
<evidence type="ECO:0000256" key="13">
    <source>
        <dbReference type="SAM" id="MobiDB-lite"/>
    </source>
</evidence>
<accession>A0AAD9JKN9</accession>
<dbReference type="GO" id="GO:0008417">
    <property type="term" value="F:fucosyltransferase activity"/>
    <property type="evidence" value="ECO:0007669"/>
    <property type="project" value="InterPro"/>
</dbReference>
<evidence type="ECO:0000259" key="15">
    <source>
        <dbReference type="Pfam" id="PF17039"/>
    </source>
</evidence>
<dbReference type="SUPFAM" id="SSF53756">
    <property type="entry name" value="UDP-Glycosyltransferase/glycogen phosphorylase"/>
    <property type="match status" value="2"/>
</dbReference>
<dbReference type="GO" id="GO:0032580">
    <property type="term" value="C:Golgi cisterna membrane"/>
    <property type="evidence" value="ECO:0007669"/>
    <property type="project" value="UniProtKB-SubCell"/>
</dbReference>
<evidence type="ECO:0000256" key="8">
    <source>
        <dbReference type="ARBA" id="ARBA00022989"/>
    </source>
</evidence>
<dbReference type="InterPro" id="IPR001503">
    <property type="entry name" value="Glyco_trans_10"/>
</dbReference>
<feature type="domain" description="Fucosyltransferase N-terminal" evidence="15">
    <location>
        <begin position="491"/>
        <end position="604"/>
    </location>
</feature>
<keyword evidence="4 12" id="KW-0328">Glycosyltransferase</keyword>
<keyword evidence="17" id="KW-1185">Reference proteome</keyword>
<proteinExistence type="inferred from homology"/>
<feature type="transmembrane region" description="Helical" evidence="12">
    <location>
        <begin position="12"/>
        <end position="34"/>
    </location>
</feature>
<evidence type="ECO:0000256" key="5">
    <source>
        <dbReference type="ARBA" id="ARBA00022679"/>
    </source>
</evidence>
<evidence type="ECO:0000256" key="1">
    <source>
        <dbReference type="ARBA" id="ARBA00004323"/>
    </source>
</evidence>
<dbReference type="PANTHER" id="PTHR48438:SF1">
    <property type="entry name" value="ALPHA-(1,3)-FUCOSYLTRANSFERASE C-RELATED"/>
    <property type="match status" value="1"/>
</dbReference>
<evidence type="ECO:0000256" key="12">
    <source>
        <dbReference type="RuleBase" id="RU003832"/>
    </source>
</evidence>
<sequence>MAISKVESGEMLARFLFLLLVGIVLVIIMSYVIVDTKTLNRYEIDEKDERSNNHISTVTDNDVTFRLPPGGGTDSSNGGIGKDTNPDSNTSDVVIRSRISKGNTGVFGEGYISTSDGVISRPKINTDNVDSVDKTVLAMSVDRDLNNANVSNKIILFWNNFFRSVDYGVGTGSDALRQANCPVYQCTITRNKSELNRADAVFIHSFGLTPAYLPRRFSQDQIFVFFLYESPMKAGGPRSKLSALDDAFNLTFTYLEHPDTDIYGSIGHSVRKPQSSPMAVPSPERLRAKPKLVLWIVSNCWPQSVRNLYYKELLKYVPVDVYGACGNLSCTSSLPGIKCIRNLSASYMFYLAFENGFCQGYYSEKAFHPLVHNMVPITLGGANYTKYLPPNSFIDVRDFGSVKELADRLLYLRENINEYRKYFLWKEFYQIRSNRTQAVDREVWKRYQILEQGNMANSTYKKNVGAVKSGEDLTYKSEENNHQTGAHSSYKRILFWNSFADKDDFGIGIGSEALKEMNCSINQCTFTTDKSELEAADAVFIHGFGLHRDDLPERKNREQIFVFFMYESPSLAGRSNGKLSTLDDVFNLTFTYLDHPDTDIFAPLGRAVKRITPKPVAIPTSTALESKSKLVLWIVSNCWPHSIRMEYGMELQKYVPVDVYGECGNYSCPPGLQNIQCMANLSNSYMFYLAFENSHCQDYYTEKVLNPLHLKLVPITLGGTNYTKYLPPNSFIDIREFSSVEDLAKMLLFLKKEVIQYRRYFLWRQFFEIKNTRPEGFCKLCEILHTPNYPYKSHFHIDKYWDSDKLCLNRTQQLKVYKLR</sequence>
<dbReference type="EC" id="2.4.1.-" evidence="12"/>
<evidence type="ECO:0000256" key="2">
    <source>
        <dbReference type="ARBA" id="ARBA00004922"/>
    </source>
</evidence>
<dbReference type="AlphaFoldDB" id="A0AAD9JKN9"/>
<protein>
    <recommendedName>
        <fullName evidence="12">Fucosyltransferase</fullName>
        <ecNumber evidence="12">2.4.1.-</ecNumber>
    </recommendedName>
</protein>
<comment type="similarity">
    <text evidence="3 12">Belongs to the glycosyltransferase 10 family.</text>
</comment>
<dbReference type="InterPro" id="IPR038577">
    <property type="entry name" value="GT10-like_C_sf"/>
</dbReference>
<evidence type="ECO:0000313" key="16">
    <source>
        <dbReference type="EMBL" id="KAK2154861.1"/>
    </source>
</evidence>
<dbReference type="InterPro" id="IPR031481">
    <property type="entry name" value="Glyco_tran_10_N"/>
</dbReference>
<keyword evidence="7" id="KW-0735">Signal-anchor</keyword>
<keyword evidence="6 12" id="KW-0812">Transmembrane</keyword>
<name>A0AAD9JKN9_9ANNE</name>
<feature type="domain" description="Fucosyltransferase C-terminal" evidence="14">
    <location>
        <begin position="625"/>
        <end position="797"/>
    </location>
</feature>
<gene>
    <name evidence="16" type="ORF">LSH36_255g00040</name>
</gene>
<evidence type="ECO:0000256" key="10">
    <source>
        <dbReference type="ARBA" id="ARBA00023136"/>
    </source>
</evidence>
<feature type="domain" description="Fucosyltransferase N-terminal" evidence="15">
    <location>
        <begin position="152"/>
        <end position="262"/>
    </location>
</feature>
<reference evidence="16" key="1">
    <citation type="journal article" date="2023" name="Mol. Biol. Evol.">
        <title>Third-Generation Sequencing Reveals the Adaptive Role of the Epigenome in Three Deep-Sea Polychaetes.</title>
        <authorList>
            <person name="Perez M."/>
            <person name="Aroh O."/>
            <person name="Sun Y."/>
            <person name="Lan Y."/>
            <person name="Juniper S.K."/>
            <person name="Young C.R."/>
            <person name="Angers B."/>
            <person name="Qian P.Y."/>
        </authorList>
    </citation>
    <scope>NUCLEOTIDE SEQUENCE</scope>
    <source>
        <strain evidence="16">P08H-3</strain>
    </source>
</reference>
<organism evidence="16 17">
    <name type="scientific">Paralvinella palmiformis</name>
    <dbReference type="NCBI Taxonomy" id="53620"/>
    <lineage>
        <taxon>Eukaryota</taxon>
        <taxon>Metazoa</taxon>
        <taxon>Spiralia</taxon>
        <taxon>Lophotrochozoa</taxon>
        <taxon>Annelida</taxon>
        <taxon>Polychaeta</taxon>
        <taxon>Sedentaria</taxon>
        <taxon>Canalipalpata</taxon>
        <taxon>Terebellida</taxon>
        <taxon>Terebelliformia</taxon>
        <taxon>Alvinellidae</taxon>
        <taxon>Paralvinella</taxon>
    </lineage>
</organism>
<evidence type="ECO:0000259" key="14">
    <source>
        <dbReference type="Pfam" id="PF00852"/>
    </source>
</evidence>
<evidence type="ECO:0000256" key="7">
    <source>
        <dbReference type="ARBA" id="ARBA00022968"/>
    </source>
</evidence>
<evidence type="ECO:0000256" key="9">
    <source>
        <dbReference type="ARBA" id="ARBA00023034"/>
    </source>
</evidence>
<feature type="compositionally biased region" description="Gly residues" evidence="13">
    <location>
        <begin position="69"/>
        <end position="81"/>
    </location>
</feature>
<dbReference type="PANTHER" id="PTHR48438">
    <property type="entry name" value="ALPHA-(1,3)-FUCOSYLTRANSFERASE C-RELATED"/>
    <property type="match status" value="1"/>
</dbReference>
<evidence type="ECO:0000313" key="17">
    <source>
        <dbReference type="Proteomes" id="UP001208570"/>
    </source>
</evidence>
<feature type="region of interest" description="Disordered" evidence="13">
    <location>
        <begin position="60"/>
        <end position="91"/>
    </location>
</feature>
<keyword evidence="10 12" id="KW-0472">Membrane</keyword>
<keyword evidence="9 12" id="KW-0333">Golgi apparatus</keyword>
<keyword evidence="5 12" id="KW-0808">Transferase</keyword>
<evidence type="ECO:0000256" key="11">
    <source>
        <dbReference type="ARBA" id="ARBA00023180"/>
    </source>
</evidence>
<keyword evidence="8 12" id="KW-1133">Transmembrane helix</keyword>
<evidence type="ECO:0000256" key="4">
    <source>
        <dbReference type="ARBA" id="ARBA00022676"/>
    </source>
</evidence>
<comment type="pathway">
    <text evidence="2">Protein modification; protein glycosylation.</text>
</comment>
<feature type="domain" description="Fucosyltransferase C-terminal" evidence="14">
    <location>
        <begin position="287"/>
        <end position="448"/>
    </location>
</feature>
<dbReference type="Proteomes" id="UP001208570">
    <property type="component" value="Unassembled WGS sequence"/>
</dbReference>
<dbReference type="FunFam" id="3.40.50.11660:FF:000002">
    <property type="entry name" value="Alpha-(1,3)-fucosyltransferase"/>
    <property type="match status" value="2"/>
</dbReference>
<dbReference type="Pfam" id="PF00852">
    <property type="entry name" value="Glyco_transf_10"/>
    <property type="match status" value="2"/>
</dbReference>
<dbReference type="EMBL" id="JAODUP010000255">
    <property type="protein sequence ID" value="KAK2154861.1"/>
    <property type="molecule type" value="Genomic_DNA"/>
</dbReference>
<comment type="subcellular location">
    <subcellularLocation>
        <location evidence="1">Golgi apparatus membrane</location>
        <topology evidence="1">Single-pass type II membrane protein</topology>
    </subcellularLocation>
    <subcellularLocation>
        <location evidence="12">Golgi apparatus</location>
        <location evidence="12">Golgi stack membrane</location>
        <topology evidence="12">Single-pass type II membrane protein</topology>
    </subcellularLocation>
</comment>